<reference evidence="1 2" key="1">
    <citation type="submission" date="2023-07" db="EMBL/GenBank/DDBJ databases">
        <title>Sorghum-associated microbial communities from plants grown in Nebraska, USA.</title>
        <authorList>
            <person name="Schachtman D."/>
        </authorList>
    </citation>
    <scope>NUCLEOTIDE SEQUENCE [LARGE SCALE GENOMIC DNA]</scope>
    <source>
        <strain evidence="1 2">DS2154</strain>
    </source>
</reference>
<evidence type="ECO:0000313" key="2">
    <source>
        <dbReference type="Proteomes" id="UP001262754"/>
    </source>
</evidence>
<evidence type="ECO:0008006" key="3">
    <source>
        <dbReference type="Google" id="ProtNLM"/>
    </source>
</evidence>
<keyword evidence="2" id="KW-1185">Reference proteome</keyword>
<comment type="caution">
    <text evidence="1">The sequence shown here is derived from an EMBL/GenBank/DDBJ whole genome shotgun (WGS) entry which is preliminary data.</text>
</comment>
<accession>A0ABU1MZ12</accession>
<dbReference type="Proteomes" id="UP001262754">
    <property type="component" value="Unassembled WGS sequence"/>
</dbReference>
<protein>
    <recommendedName>
        <fullName evidence="3">Pentapeptide repeat protein</fullName>
    </recommendedName>
</protein>
<dbReference type="EMBL" id="JAVDRL010000006">
    <property type="protein sequence ID" value="MDR6531414.1"/>
    <property type="molecule type" value="Genomic_DNA"/>
</dbReference>
<proteinExistence type="predicted"/>
<gene>
    <name evidence="1" type="ORF">J2800_002161</name>
</gene>
<dbReference type="RefSeq" id="WP_028040288.1">
    <property type="nucleotide sequence ID" value="NZ_BMLD01000013.1"/>
</dbReference>
<name>A0ABU1MZ12_9CAUL</name>
<evidence type="ECO:0000313" key="1">
    <source>
        <dbReference type="EMBL" id="MDR6531414.1"/>
    </source>
</evidence>
<sequence>MPSSTSFNHETVSLDGEHFSDCEFRDCRLTFAGGEAPVFRNCKIVDCEWKFEGAAEQTLAHLKAVWNAGGKAPVQALIKEITGGGR</sequence>
<organism evidence="1 2">
    <name type="scientific">Caulobacter rhizosphaerae</name>
    <dbReference type="NCBI Taxonomy" id="2010972"/>
    <lineage>
        <taxon>Bacteria</taxon>
        <taxon>Pseudomonadati</taxon>
        <taxon>Pseudomonadota</taxon>
        <taxon>Alphaproteobacteria</taxon>
        <taxon>Caulobacterales</taxon>
        <taxon>Caulobacteraceae</taxon>
        <taxon>Caulobacter</taxon>
    </lineage>
</organism>